<proteinExistence type="predicted"/>
<evidence type="ECO:0000256" key="5">
    <source>
        <dbReference type="SAM" id="MobiDB-lite"/>
    </source>
</evidence>
<feature type="region of interest" description="Disordered" evidence="5">
    <location>
        <begin position="1"/>
        <end position="23"/>
    </location>
</feature>
<keyword evidence="9" id="KW-1185">Reference proteome</keyword>
<dbReference type="AlphaFoldDB" id="A0A371HWF5"/>
<comment type="caution">
    <text evidence="8">The sequence shown here is derived from an EMBL/GenBank/DDBJ whole genome shotgun (WGS) entry which is preliminary data.</text>
</comment>
<dbReference type="GO" id="GO:0098542">
    <property type="term" value="P:defense response to other organism"/>
    <property type="evidence" value="ECO:0007669"/>
    <property type="project" value="InterPro"/>
</dbReference>
<sequence>MAEMHIQHQGDHNPNPNPTQQHQHFRFPGKFPHHQVHNHNMDKGIPSRFNAPKREHCICITVFLLLLGIIILILWLAYHPSKPRFTVTSAAVYGLNATSPPLMSISMQFNVLIRNPNKRVSIYFDRLSAYVSYRNQPITPHVVLPPLFLEKHSAVALSPEIGGVPVPVTEDVSNGLALDETYGVVGVKLVLLGRLRWKAGEINSAHYGLYVKCDILMALRKGFVGQVPLLGAPLCDVDT</sequence>
<dbReference type="Proteomes" id="UP000257109">
    <property type="component" value="Unassembled WGS sequence"/>
</dbReference>
<comment type="subcellular location">
    <subcellularLocation>
        <location evidence="1">Membrane</location>
        <topology evidence="1">Single-pass membrane protein</topology>
    </subcellularLocation>
</comment>
<dbReference type="Pfam" id="PF03168">
    <property type="entry name" value="LEA_2"/>
    <property type="match status" value="1"/>
</dbReference>
<evidence type="ECO:0000256" key="6">
    <source>
        <dbReference type="SAM" id="Phobius"/>
    </source>
</evidence>
<dbReference type="GO" id="GO:0009506">
    <property type="term" value="C:plasmodesma"/>
    <property type="evidence" value="ECO:0007669"/>
    <property type="project" value="TreeGrafter"/>
</dbReference>
<dbReference type="PANTHER" id="PTHR31415">
    <property type="entry name" value="OS05G0367900 PROTEIN"/>
    <property type="match status" value="1"/>
</dbReference>
<accession>A0A371HWF5</accession>
<keyword evidence="2 6" id="KW-0812">Transmembrane</keyword>
<organism evidence="8 9">
    <name type="scientific">Mucuna pruriens</name>
    <name type="common">Velvet bean</name>
    <name type="synonym">Dolichos pruriens</name>
    <dbReference type="NCBI Taxonomy" id="157652"/>
    <lineage>
        <taxon>Eukaryota</taxon>
        <taxon>Viridiplantae</taxon>
        <taxon>Streptophyta</taxon>
        <taxon>Embryophyta</taxon>
        <taxon>Tracheophyta</taxon>
        <taxon>Spermatophyta</taxon>
        <taxon>Magnoliopsida</taxon>
        <taxon>eudicotyledons</taxon>
        <taxon>Gunneridae</taxon>
        <taxon>Pentapetalae</taxon>
        <taxon>rosids</taxon>
        <taxon>fabids</taxon>
        <taxon>Fabales</taxon>
        <taxon>Fabaceae</taxon>
        <taxon>Papilionoideae</taxon>
        <taxon>50 kb inversion clade</taxon>
        <taxon>NPAAA clade</taxon>
        <taxon>indigoferoid/millettioid clade</taxon>
        <taxon>Phaseoleae</taxon>
        <taxon>Mucuna</taxon>
    </lineage>
</organism>
<feature type="transmembrane region" description="Helical" evidence="6">
    <location>
        <begin position="57"/>
        <end position="78"/>
    </location>
</feature>
<dbReference type="EMBL" id="QJKJ01001542">
    <property type="protein sequence ID" value="RDY07131.1"/>
    <property type="molecule type" value="Genomic_DNA"/>
</dbReference>
<evidence type="ECO:0000256" key="3">
    <source>
        <dbReference type="ARBA" id="ARBA00022989"/>
    </source>
</evidence>
<evidence type="ECO:0000313" key="9">
    <source>
        <dbReference type="Proteomes" id="UP000257109"/>
    </source>
</evidence>
<name>A0A371HWF5_MUCPR</name>
<keyword evidence="4 6" id="KW-0472">Membrane</keyword>
<feature type="compositionally biased region" description="Basic and acidic residues" evidence="5">
    <location>
        <begin position="1"/>
        <end position="11"/>
    </location>
</feature>
<evidence type="ECO:0000256" key="4">
    <source>
        <dbReference type="ARBA" id="ARBA00023136"/>
    </source>
</evidence>
<reference evidence="8" key="1">
    <citation type="submission" date="2018-05" db="EMBL/GenBank/DDBJ databases">
        <title>Draft genome of Mucuna pruriens seed.</title>
        <authorList>
            <person name="Nnadi N.E."/>
            <person name="Vos R."/>
            <person name="Hasami M.H."/>
            <person name="Devisetty U.K."/>
            <person name="Aguiy J.C."/>
        </authorList>
    </citation>
    <scope>NUCLEOTIDE SEQUENCE [LARGE SCALE GENOMIC DNA]</scope>
    <source>
        <strain evidence="8">JCA_2017</strain>
    </source>
</reference>
<dbReference type="STRING" id="157652.A0A371HWF5"/>
<dbReference type="OrthoDB" id="746161at2759"/>
<dbReference type="InterPro" id="IPR044839">
    <property type="entry name" value="NDR1-like"/>
</dbReference>
<protein>
    <submittedName>
        <fullName evidence="8">NDR1/HIN1-like protein 12</fullName>
    </submittedName>
</protein>
<evidence type="ECO:0000259" key="7">
    <source>
        <dbReference type="Pfam" id="PF03168"/>
    </source>
</evidence>
<evidence type="ECO:0000256" key="1">
    <source>
        <dbReference type="ARBA" id="ARBA00004167"/>
    </source>
</evidence>
<dbReference type="InterPro" id="IPR004864">
    <property type="entry name" value="LEA_2"/>
</dbReference>
<evidence type="ECO:0000256" key="2">
    <source>
        <dbReference type="ARBA" id="ARBA00022692"/>
    </source>
</evidence>
<feature type="compositionally biased region" description="Polar residues" evidence="5">
    <location>
        <begin position="12"/>
        <end position="22"/>
    </location>
</feature>
<evidence type="ECO:0000313" key="8">
    <source>
        <dbReference type="EMBL" id="RDY07131.1"/>
    </source>
</evidence>
<gene>
    <name evidence="8" type="primary">NHL12</name>
    <name evidence="8" type="ORF">CR513_08793</name>
</gene>
<keyword evidence="3 6" id="KW-1133">Transmembrane helix</keyword>
<dbReference type="GO" id="GO:0005886">
    <property type="term" value="C:plasma membrane"/>
    <property type="evidence" value="ECO:0007669"/>
    <property type="project" value="TreeGrafter"/>
</dbReference>
<feature type="non-terminal residue" evidence="8">
    <location>
        <position position="1"/>
    </location>
</feature>
<dbReference type="PANTHER" id="PTHR31415:SF62">
    <property type="entry name" value="LATE EMBRYOGENESIS ABUNDANT PROTEIN"/>
    <property type="match status" value="1"/>
</dbReference>
<feature type="domain" description="Late embryogenesis abundant protein LEA-2 subgroup" evidence="7">
    <location>
        <begin position="111"/>
        <end position="200"/>
    </location>
</feature>